<dbReference type="FunFam" id="3.40.50.300:FF:000016">
    <property type="entry name" value="Oligopeptide ABC transporter ATP-binding component"/>
    <property type="match status" value="1"/>
</dbReference>
<keyword evidence="3" id="KW-0813">Transport</keyword>
<comment type="subcellular location">
    <subcellularLocation>
        <location evidence="1">Cell inner membrane</location>
        <topology evidence="1">Peripheral membrane protein</topology>
    </subcellularLocation>
</comment>
<evidence type="ECO:0000256" key="6">
    <source>
        <dbReference type="ARBA" id="ARBA00022840"/>
    </source>
</evidence>
<dbReference type="SUPFAM" id="SSF52540">
    <property type="entry name" value="P-loop containing nucleoside triphosphate hydrolases"/>
    <property type="match status" value="1"/>
</dbReference>
<evidence type="ECO:0000256" key="3">
    <source>
        <dbReference type="ARBA" id="ARBA00022448"/>
    </source>
</evidence>
<dbReference type="Pfam" id="PF08352">
    <property type="entry name" value="oligo_HPY"/>
    <property type="match status" value="1"/>
</dbReference>
<dbReference type="GO" id="GO:0016887">
    <property type="term" value="F:ATP hydrolysis activity"/>
    <property type="evidence" value="ECO:0007669"/>
    <property type="project" value="InterPro"/>
</dbReference>
<dbReference type="PANTHER" id="PTHR43297">
    <property type="entry name" value="OLIGOPEPTIDE TRANSPORT ATP-BINDING PROTEIN APPD"/>
    <property type="match status" value="1"/>
</dbReference>
<evidence type="ECO:0000256" key="4">
    <source>
        <dbReference type="ARBA" id="ARBA00022475"/>
    </source>
</evidence>
<evidence type="ECO:0000256" key="1">
    <source>
        <dbReference type="ARBA" id="ARBA00004417"/>
    </source>
</evidence>
<keyword evidence="5" id="KW-0547">Nucleotide-binding</keyword>
<dbReference type="Gene3D" id="3.40.50.300">
    <property type="entry name" value="P-loop containing nucleotide triphosphate hydrolases"/>
    <property type="match status" value="1"/>
</dbReference>
<dbReference type="InterPro" id="IPR017871">
    <property type="entry name" value="ABC_transporter-like_CS"/>
</dbReference>
<dbReference type="GO" id="GO:0005886">
    <property type="term" value="C:plasma membrane"/>
    <property type="evidence" value="ECO:0007669"/>
    <property type="project" value="UniProtKB-SubCell"/>
</dbReference>
<evidence type="ECO:0000256" key="8">
    <source>
        <dbReference type="ARBA" id="ARBA00024722"/>
    </source>
</evidence>
<dbReference type="PANTHER" id="PTHR43297:SF2">
    <property type="entry name" value="DIPEPTIDE TRANSPORT ATP-BINDING PROTEIN DPPD"/>
    <property type="match status" value="1"/>
</dbReference>
<dbReference type="Pfam" id="PF00005">
    <property type="entry name" value="ABC_tran"/>
    <property type="match status" value="1"/>
</dbReference>
<dbReference type="EMBL" id="LLXZ01000220">
    <property type="protein sequence ID" value="KRQ94078.1"/>
    <property type="molecule type" value="Genomic_DNA"/>
</dbReference>
<gene>
    <name evidence="10" type="ORF">CQ12_20955</name>
</gene>
<dbReference type="GO" id="GO:0055085">
    <property type="term" value="P:transmembrane transport"/>
    <property type="evidence" value="ECO:0007669"/>
    <property type="project" value="UniProtKB-ARBA"/>
</dbReference>
<dbReference type="Proteomes" id="UP000050863">
    <property type="component" value="Unassembled WGS sequence"/>
</dbReference>
<dbReference type="InterPro" id="IPR050388">
    <property type="entry name" value="ABC_Ni/Peptide_Import"/>
</dbReference>
<organism evidence="10 11">
    <name type="scientific">Bradyrhizobium jicamae</name>
    <dbReference type="NCBI Taxonomy" id="280332"/>
    <lineage>
        <taxon>Bacteria</taxon>
        <taxon>Pseudomonadati</taxon>
        <taxon>Pseudomonadota</taxon>
        <taxon>Alphaproteobacteria</taxon>
        <taxon>Hyphomicrobiales</taxon>
        <taxon>Nitrobacteraceae</taxon>
        <taxon>Bradyrhizobium</taxon>
    </lineage>
</organism>
<evidence type="ECO:0000259" key="9">
    <source>
        <dbReference type="PROSITE" id="PS50893"/>
    </source>
</evidence>
<evidence type="ECO:0000313" key="10">
    <source>
        <dbReference type="EMBL" id="KRQ94078.1"/>
    </source>
</evidence>
<dbReference type="RefSeq" id="WP_057840585.1">
    <property type="nucleotide sequence ID" value="NZ_LLXZ01000220.1"/>
</dbReference>
<dbReference type="GO" id="GO:0005524">
    <property type="term" value="F:ATP binding"/>
    <property type="evidence" value="ECO:0007669"/>
    <property type="project" value="UniProtKB-KW"/>
</dbReference>
<dbReference type="PROSITE" id="PS00211">
    <property type="entry name" value="ABC_TRANSPORTER_1"/>
    <property type="match status" value="1"/>
</dbReference>
<comment type="similarity">
    <text evidence="2">Belongs to the ABC transporter superfamily.</text>
</comment>
<dbReference type="InterPro" id="IPR003439">
    <property type="entry name" value="ABC_transporter-like_ATP-bd"/>
</dbReference>
<evidence type="ECO:0000256" key="7">
    <source>
        <dbReference type="ARBA" id="ARBA00023136"/>
    </source>
</evidence>
<evidence type="ECO:0000256" key="2">
    <source>
        <dbReference type="ARBA" id="ARBA00005417"/>
    </source>
</evidence>
<dbReference type="SMART" id="SM00382">
    <property type="entry name" value="AAA"/>
    <property type="match status" value="1"/>
</dbReference>
<dbReference type="InterPro" id="IPR013563">
    <property type="entry name" value="Oligopep_ABC_C"/>
</dbReference>
<keyword evidence="4" id="KW-1003">Cell membrane</keyword>
<evidence type="ECO:0000256" key="5">
    <source>
        <dbReference type="ARBA" id="ARBA00022741"/>
    </source>
</evidence>
<keyword evidence="7" id="KW-0472">Membrane</keyword>
<proteinExistence type="inferred from homology"/>
<comment type="caution">
    <text evidence="10">The sequence shown here is derived from an EMBL/GenBank/DDBJ whole genome shotgun (WGS) entry which is preliminary data.</text>
</comment>
<comment type="function">
    <text evidence="8">Involved in beta-(1--&gt;2)glucan export. Transmembrane domains (TMD) form a pore in the inner membrane and the ATP-binding domain (NBD) is responsible for energy generation.</text>
</comment>
<dbReference type="InterPro" id="IPR027417">
    <property type="entry name" value="P-loop_NTPase"/>
</dbReference>
<protein>
    <submittedName>
        <fullName evidence="10">Peptide ABC transporter ATP-binding protein</fullName>
    </submittedName>
</protein>
<dbReference type="AlphaFoldDB" id="A0A0R3KLA6"/>
<dbReference type="GO" id="GO:0015833">
    <property type="term" value="P:peptide transport"/>
    <property type="evidence" value="ECO:0007669"/>
    <property type="project" value="InterPro"/>
</dbReference>
<reference evidence="10 11" key="1">
    <citation type="submission" date="2014-03" db="EMBL/GenBank/DDBJ databases">
        <title>Bradyrhizobium valentinum sp. nov., isolated from effective nodules of Lupinus mariae-josephae, a lupine endemic of basic-lime soils in Eastern Spain.</title>
        <authorList>
            <person name="Duran D."/>
            <person name="Rey L."/>
            <person name="Navarro A."/>
            <person name="Busquets A."/>
            <person name="Imperial J."/>
            <person name="Ruiz-Argueso T."/>
        </authorList>
    </citation>
    <scope>NUCLEOTIDE SEQUENCE [LARGE SCALE GENOMIC DNA]</scope>
    <source>
        <strain evidence="10 11">PAC68</strain>
    </source>
</reference>
<dbReference type="NCBIfam" id="TIGR01727">
    <property type="entry name" value="oligo_HPY"/>
    <property type="match status" value="1"/>
</dbReference>
<evidence type="ECO:0000313" key="11">
    <source>
        <dbReference type="Proteomes" id="UP000050863"/>
    </source>
</evidence>
<dbReference type="OrthoDB" id="9815712at2"/>
<dbReference type="STRING" id="280332.CQ12_20955"/>
<name>A0A0R3KLA6_9BRAD</name>
<dbReference type="PROSITE" id="PS50893">
    <property type="entry name" value="ABC_TRANSPORTER_2"/>
    <property type="match status" value="1"/>
</dbReference>
<feature type="domain" description="ABC transporter" evidence="9">
    <location>
        <begin position="7"/>
        <end position="257"/>
    </location>
</feature>
<dbReference type="InterPro" id="IPR003593">
    <property type="entry name" value="AAA+_ATPase"/>
</dbReference>
<keyword evidence="6 10" id="KW-0067">ATP-binding</keyword>
<dbReference type="CDD" id="cd03257">
    <property type="entry name" value="ABC_NikE_OppD_transporters"/>
    <property type="match status" value="1"/>
</dbReference>
<keyword evidence="11" id="KW-1185">Reference proteome</keyword>
<accession>A0A0R3KLA6</accession>
<sequence length="326" mass="35142">MTGPPLIEVEDLRIDLTVGPSRVAAVEGISFRIDRGETFGLVGESGSGKSITALALIGLLRQPLSIGAGAIRFEGREIQGLPAAEQRTLRGNRIAMIFQEPMTALNPVSPVGRQIAEMFVLHKGKNWREANRLAVEALASVRVPAPERRVNDYPHQLSGGMRQRVMIAIALACGPDLLIADEPTTALDVTVQAEIIELMRNLCAERGTAILMISHDLGLVANVCRRVAVMYAGRIVEERGSADIFRACAHPYTQGLVDSLPRLGSRAALGRTRLREIAGVVPAITNFPEGCRFNPRCARATDICRTTAPETTLLGAGGLVRCHHHA</sequence>